<sequence>LSEVEARLVEFKNQEIKLCEKIRGLEFNVESKNNKIKRLINELKELKKEKEGLDSKLTGFESAAKDVDTLLGSQRFDKNNEGLGPSPSIESNLNDLQNSDCAEVKTNKVETARKSSIRYAEIYRNTSKSPKRVKRLERELKARTPPTKIQKVYVRGRSRSVMAWVPKMVRFSYVKGNSGTKLEYSLRTKRSRGSRSISREQKEAAKRLEAKFDEEQNLATESSEITRNQYCFD</sequence>
<organism evidence="2">
    <name type="scientific">Tanacetum cinerariifolium</name>
    <name type="common">Dalmatian daisy</name>
    <name type="synonym">Chrysanthemum cinerariifolium</name>
    <dbReference type="NCBI Taxonomy" id="118510"/>
    <lineage>
        <taxon>Eukaryota</taxon>
        <taxon>Viridiplantae</taxon>
        <taxon>Streptophyta</taxon>
        <taxon>Embryophyta</taxon>
        <taxon>Tracheophyta</taxon>
        <taxon>Spermatophyta</taxon>
        <taxon>Magnoliopsida</taxon>
        <taxon>eudicotyledons</taxon>
        <taxon>Gunneridae</taxon>
        <taxon>Pentapetalae</taxon>
        <taxon>asterids</taxon>
        <taxon>campanulids</taxon>
        <taxon>Asterales</taxon>
        <taxon>Asteraceae</taxon>
        <taxon>Asteroideae</taxon>
        <taxon>Anthemideae</taxon>
        <taxon>Anthemidinae</taxon>
        <taxon>Tanacetum</taxon>
    </lineage>
</organism>
<dbReference type="EMBL" id="BKCJ010347939">
    <property type="protein sequence ID" value="GEZ96017.1"/>
    <property type="molecule type" value="Genomic_DNA"/>
</dbReference>
<evidence type="ECO:0000256" key="1">
    <source>
        <dbReference type="SAM" id="Coils"/>
    </source>
</evidence>
<reference evidence="2" key="1">
    <citation type="journal article" date="2019" name="Sci. Rep.">
        <title>Draft genome of Tanacetum cinerariifolium, the natural source of mosquito coil.</title>
        <authorList>
            <person name="Yamashiro T."/>
            <person name="Shiraishi A."/>
            <person name="Satake H."/>
            <person name="Nakayama K."/>
        </authorList>
    </citation>
    <scope>NUCLEOTIDE SEQUENCE</scope>
</reference>
<feature type="non-terminal residue" evidence="2">
    <location>
        <position position="1"/>
    </location>
</feature>
<gene>
    <name evidence="2" type="ORF">Tci_567990</name>
</gene>
<accession>A0A699IY48</accession>
<proteinExistence type="predicted"/>
<feature type="coiled-coil region" evidence="1">
    <location>
        <begin position="22"/>
        <end position="63"/>
    </location>
</feature>
<protein>
    <submittedName>
        <fullName evidence="2">Uncharacterized protein</fullName>
    </submittedName>
</protein>
<evidence type="ECO:0000313" key="2">
    <source>
        <dbReference type="EMBL" id="GEZ96017.1"/>
    </source>
</evidence>
<dbReference type="AlphaFoldDB" id="A0A699IY48"/>
<comment type="caution">
    <text evidence="2">The sequence shown here is derived from an EMBL/GenBank/DDBJ whole genome shotgun (WGS) entry which is preliminary data.</text>
</comment>
<name>A0A699IY48_TANCI</name>
<keyword evidence="1" id="KW-0175">Coiled coil</keyword>